<proteinExistence type="inferred from homology"/>
<dbReference type="GO" id="GO:0016301">
    <property type="term" value="F:kinase activity"/>
    <property type="evidence" value="ECO:0007669"/>
    <property type="project" value="UniProtKB-KW"/>
</dbReference>
<dbReference type="InterPro" id="IPR011611">
    <property type="entry name" value="PfkB_dom"/>
</dbReference>
<dbReference type="InterPro" id="IPR002139">
    <property type="entry name" value="Ribo/fructo_kinase"/>
</dbReference>
<dbReference type="InterPro" id="IPR029056">
    <property type="entry name" value="Ribokinase-like"/>
</dbReference>
<dbReference type="EMBL" id="BLJE01000001">
    <property type="protein sequence ID" value="GFE62966.1"/>
    <property type="molecule type" value="Genomic_DNA"/>
</dbReference>
<accession>A0A6N6JA23</accession>
<evidence type="ECO:0000256" key="4">
    <source>
        <dbReference type="RuleBase" id="RU003704"/>
    </source>
</evidence>
<gene>
    <name evidence="6" type="ORF">KIN_00400</name>
</gene>
<evidence type="ECO:0000313" key="6">
    <source>
        <dbReference type="EMBL" id="GFE62966.1"/>
    </source>
</evidence>
<evidence type="ECO:0000259" key="5">
    <source>
        <dbReference type="Pfam" id="PF00294"/>
    </source>
</evidence>
<dbReference type="PRINTS" id="PR00990">
    <property type="entry name" value="RIBOKINASE"/>
</dbReference>
<dbReference type="AlphaFoldDB" id="A0A6N6JA23"/>
<feature type="domain" description="Carbohydrate kinase PfkB" evidence="5">
    <location>
        <begin position="3"/>
        <end position="280"/>
    </location>
</feature>
<name>A0A6N6JA23_9RHOB</name>
<dbReference type="PROSITE" id="PS00584">
    <property type="entry name" value="PFKB_KINASES_2"/>
    <property type="match status" value="1"/>
</dbReference>
<dbReference type="Proteomes" id="UP000436822">
    <property type="component" value="Unassembled WGS sequence"/>
</dbReference>
<dbReference type="OrthoDB" id="9795789at2"/>
<dbReference type="GO" id="GO:0005829">
    <property type="term" value="C:cytosol"/>
    <property type="evidence" value="ECO:0007669"/>
    <property type="project" value="TreeGrafter"/>
</dbReference>
<dbReference type="Pfam" id="PF00294">
    <property type="entry name" value="PfkB"/>
    <property type="match status" value="1"/>
</dbReference>
<comment type="caution">
    <text evidence="6">The sequence shown here is derived from an EMBL/GenBank/DDBJ whole genome shotgun (WGS) entry which is preliminary data.</text>
</comment>
<comment type="similarity">
    <text evidence="1 4">Belongs to the carbohydrate kinase PfkB family.</text>
</comment>
<evidence type="ECO:0000256" key="3">
    <source>
        <dbReference type="ARBA" id="ARBA00022777"/>
    </source>
</evidence>
<sequence>MVHVLVVGSAVLDFVYRVDELPKAAEKYRAFDMETVGGGCAANAAVAISRLGQRASLLARFGRDIVQTQVMEDLTNEGVLLDLVDIAEGGRSAVSSVYVDRTGERQIMAFRGEGLSQKPAPLKLEAIDAVLADTRWPEASLLALEHARALGSPGILDGEAPIDLALAEAASHVIFSEQGLLDFQTETNVKEALLGASARLPGWVAVTSGSAGVAWVEGDHVRQMPAFKVDVKDTLGAGDVWHGAFALNLSEGAVIEEAIRFANAAAALKCTGHGGRKAAPNREQVEQFLKDNT</sequence>
<dbReference type="Gene3D" id="3.40.1190.20">
    <property type="match status" value="1"/>
</dbReference>
<dbReference type="GO" id="GO:0006796">
    <property type="term" value="P:phosphate-containing compound metabolic process"/>
    <property type="evidence" value="ECO:0007669"/>
    <property type="project" value="UniProtKB-ARBA"/>
</dbReference>
<evidence type="ECO:0000256" key="1">
    <source>
        <dbReference type="ARBA" id="ARBA00010688"/>
    </source>
</evidence>
<dbReference type="PANTHER" id="PTHR10584:SF157">
    <property type="entry name" value="SULFOFRUCTOSE KINASE"/>
    <property type="match status" value="1"/>
</dbReference>
<keyword evidence="7" id="KW-1185">Reference proteome</keyword>
<dbReference type="RefSeq" id="WP_159803959.1">
    <property type="nucleotide sequence ID" value="NZ_BLJE01000001.1"/>
</dbReference>
<reference evidence="6 7" key="1">
    <citation type="submission" date="2019-12" db="EMBL/GenBank/DDBJ databases">
        <title>Litoreibacter badius sp. nov., a novel bacteriochlorophyll a-containing bacterium in the genus Litoreibacter.</title>
        <authorList>
            <person name="Kanamuro M."/>
            <person name="Takabe Y."/>
            <person name="Mori K."/>
            <person name="Takaichi S."/>
            <person name="Hanada S."/>
        </authorList>
    </citation>
    <scope>NUCLEOTIDE SEQUENCE [LARGE SCALE GENOMIC DNA]</scope>
    <source>
        <strain evidence="6 7">K6</strain>
    </source>
</reference>
<evidence type="ECO:0000256" key="2">
    <source>
        <dbReference type="ARBA" id="ARBA00022679"/>
    </source>
</evidence>
<evidence type="ECO:0000313" key="7">
    <source>
        <dbReference type="Proteomes" id="UP000436822"/>
    </source>
</evidence>
<dbReference type="PANTHER" id="PTHR10584">
    <property type="entry name" value="SUGAR KINASE"/>
    <property type="match status" value="1"/>
</dbReference>
<keyword evidence="3 4" id="KW-0418">Kinase</keyword>
<protein>
    <submittedName>
        <fullName evidence="6">Ribokinase</fullName>
    </submittedName>
</protein>
<dbReference type="SUPFAM" id="SSF53613">
    <property type="entry name" value="Ribokinase-like"/>
    <property type="match status" value="1"/>
</dbReference>
<organism evidence="6 7">
    <name type="scientific">Litoreibacter roseus</name>
    <dbReference type="NCBI Taxonomy" id="2601869"/>
    <lineage>
        <taxon>Bacteria</taxon>
        <taxon>Pseudomonadati</taxon>
        <taxon>Pseudomonadota</taxon>
        <taxon>Alphaproteobacteria</taxon>
        <taxon>Rhodobacterales</taxon>
        <taxon>Roseobacteraceae</taxon>
        <taxon>Litoreibacter</taxon>
    </lineage>
</organism>
<dbReference type="InterPro" id="IPR002173">
    <property type="entry name" value="Carboh/pur_kinase_PfkB_CS"/>
</dbReference>
<keyword evidence="2 4" id="KW-0808">Transferase</keyword>